<dbReference type="AlphaFoldDB" id="A0AA43TWL0"/>
<feature type="transmembrane region" description="Helical" evidence="1">
    <location>
        <begin position="6"/>
        <end position="28"/>
    </location>
</feature>
<protein>
    <submittedName>
        <fullName evidence="2">Uncharacterized protein</fullName>
    </submittedName>
</protein>
<dbReference type="EMBL" id="JAPFAR010000159">
    <property type="protein sequence ID" value="MDI3349928.1"/>
    <property type="molecule type" value="Genomic_DNA"/>
</dbReference>
<feature type="transmembrane region" description="Helical" evidence="1">
    <location>
        <begin position="104"/>
        <end position="123"/>
    </location>
</feature>
<evidence type="ECO:0000313" key="3">
    <source>
        <dbReference type="Proteomes" id="UP001162175"/>
    </source>
</evidence>
<evidence type="ECO:0000313" key="2">
    <source>
        <dbReference type="EMBL" id="MDI3349928.1"/>
    </source>
</evidence>
<accession>A0AA43TWL0</accession>
<keyword evidence="1" id="KW-1133">Transmembrane helix</keyword>
<gene>
    <name evidence="2" type="ORF">DCBHLPFO_00440</name>
</gene>
<dbReference type="Proteomes" id="UP001162175">
    <property type="component" value="Unassembled WGS sequence"/>
</dbReference>
<reference evidence="2" key="1">
    <citation type="submission" date="2022-11" db="EMBL/GenBank/DDBJ databases">
        <title>Draft genome of Mycoplasma arginini isolated from fly.</title>
        <authorList>
            <person name="Severgnini M."/>
            <person name="Gioia G."/>
            <person name="Cremonesi P."/>
            <person name="Moroni P."/>
            <person name="Addis M.F."/>
            <person name="Castiglioni B."/>
        </authorList>
    </citation>
    <scope>NUCLEOTIDE SEQUENCE</scope>
    <source>
        <strain evidence="2">QMP CG1-1632</strain>
    </source>
</reference>
<sequence>MSLVIIFISIFLPLLFLYHIISFCYLLFFNKEISFIEKVKIKSKKTILIHSIRLPEGVFTYFERFIKKFYLFFWITLGVVIFLTVYFFLFLICFYIFVSKRFDSQILFSTILSFIFLLDIPLISTTSKKKIKIIDKEVQEWKNENLLLSGNNLKIEKPENFEDFKYLILNEYLEIKIPIFKCTQKYFYSKKIKNLRNQLWINGELDKNRLIYFLLLNYDEIIINNVRYKKEIYLYFLKEILNNEFK</sequence>
<keyword evidence="1" id="KW-0472">Membrane</keyword>
<keyword evidence="1" id="KW-0812">Transmembrane</keyword>
<name>A0AA43TWL0_MYCAR</name>
<feature type="transmembrane region" description="Helical" evidence="1">
    <location>
        <begin position="69"/>
        <end position="98"/>
    </location>
</feature>
<organism evidence="2 3">
    <name type="scientific">Mycoplasmopsis arginini</name>
    <name type="common">Mycoplasma arginini</name>
    <dbReference type="NCBI Taxonomy" id="2094"/>
    <lineage>
        <taxon>Bacteria</taxon>
        <taxon>Bacillati</taxon>
        <taxon>Mycoplasmatota</taxon>
        <taxon>Mycoplasmoidales</taxon>
        <taxon>Metamycoplasmataceae</taxon>
        <taxon>Mycoplasmopsis</taxon>
    </lineage>
</organism>
<comment type="caution">
    <text evidence="2">The sequence shown here is derived from an EMBL/GenBank/DDBJ whole genome shotgun (WGS) entry which is preliminary data.</text>
</comment>
<proteinExistence type="predicted"/>
<evidence type="ECO:0000256" key="1">
    <source>
        <dbReference type="SAM" id="Phobius"/>
    </source>
</evidence>